<proteinExistence type="predicted"/>
<dbReference type="OrthoDB" id="3254104at2759"/>
<feature type="transmembrane region" description="Helical" evidence="1">
    <location>
        <begin position="138"/>
        <end position="157"/>
    </location>
</feature>
<dbReference type="AlphaFoldDB" id="A0A0C2XIT0"/>
<keyword evidence="1" id="KW-0472">Membrane</keyword>
<sequence length="210" mass="23359">TQYVLMSLAANDIPAWWGRIAHLYSWILLQGYVLFPSLFTAYDLADLDPPPKGTNALKFFEIQIFYVIRHVPLFWISWAAVIVGGAGMLWCLITWRRNYIWGLREIITPGLYGASTGLLSTVAMAFSGQNQLSAASKLTLFVTGSATGVFIILWIVYKHILLRNAKKKHAEKGWYVGLGHNGAGRLQATESIEGTGDGHLNRITQFVVST</sequence>
<feature type="transmembrane region" description="Helical" evidence="1">
    <location>
        <begin position="107"/>
        <end position="126"/>
    </location>
</feature>
<evidence type="ECO:0000313" key="3">
    <source>
        <dbReference type="Proteomes" id="UP000053424"/>
    </source>
</evidence>
<keyword evidence="3" id="KW-1185">Reference proteome</keyword>
<dbReference type="STRING" id="686832.A0A0C2XIT0"/>
<keyword evidence="1" id="KW-0812">Transmembrane</keyword>
<dbReference type="EMBL" id="KN831795">
    <property type="protein sequence ID" value="KIM37713.1"/>
    <property type="molecule type" value="Genomic_DNA"/>
</dbReference>
<accession>A0A0C2XIT0</accession>
<evidence type="ECO:0000256" key="1">
    <source>
        <dbReference type="SAM" id="Phobius"/>
    </source>
</evidence>
<keyword evidence="1" id="KW-1133">Transmembrane helix</keyword>
<feature type="non-terminal residue" evidence="2">
    <location>
        <position position="210"/>
    </location>
</feature>
<dbReference type="Proteomes" id="UP000053424">
    <property type="component" value="Unassembled WGS sequence"/>
</dbReference>
<organism evidence="2 3">
    <name type="scientific">Hebeloma cylindrosporum</name>
    <dbReference type="NCBI Taxonomy" id="76867"/>
    <lineage>
        <taxon>Eukaryota</taxon>
        <taxon>Fungi</taxon>
        <taxon>Dikarya</taxon>
        <taxon>Basidiomycota</taxon>
        <taxon>Agaricomycotina</taxon>
        <taxon>Agaricomycetes</taxon>
        <taxon>Agaricomycetidae</taxon>
        <taxon>Agaricales</taxon>
        <taxon>Agaricineae</taxon>
        <taxon>Hymenogastraceae</taxon>
        <taxon>Hebeloma</taxon>
    </lineage>
</organism>
<feature type="transmembrane region" description="Helical" evidence="1">
    <location>
        <begin position="75"/>
        <end position="95"/>
    </location>
</feature>
<evidence type="ECO:0000313" key="2">
    <source>
        <dbReference type="EMBL" id="KIM37713.1"/>
    </source>
</evidence>
<protein>
    <submittedName>
        <fullName evidence="2">Uncharacterized protein</fullName>
    </submittedName>
</protein>
<gene>
    <name evidence="2" type="ORF">M413DRAFT_76800</name>
</gene>
<name>A0A0C2XIT0_HEBCY</name>
<reference evidence="2 3" key="1">
    <citation type="submission" date="2014-04" db="EMBL/GenBank/DDBJ databases">
        <authorList>
            <consortium name="DOE Joint Genome Institute"/>
            <person name="Kuo A."/>
            <person name="Gay G."/>
            <person name="Dore J."/>
            <person name="Kohler A."/>
            <person name="Nagy L.G."/>
            <person name="Floudas D."/>
            <person name="Copeland A."/>
            <person name="Barry K.W."/>
            <person name="Cichocki N."/>
            <person name="Veneault-Fourrey C."/>
            <person name="LaButti K."/>
            <person name="Lindquist E.A."/>
            <person name="Lipzen A."/>
            <person name="Lundell T."/>
            <person name="Morin E."/>
            <person name="Murat C."/>
            <person name="Sun H."/>
            <person name="Tunlid A."/>
            <person name="Henrissat B."/>
            <person name="Grigoriev I.V."/>
            <person name="Hibbett D.S."/>
            <person name="Martin F."/>
            <person name="Nordberg H.P."/>
            <person name="Cantor M.N."/>
            <person name="Hua S.X."/>
        </authorList>
    </citation>
    <scope>NUCLEOTIDE SEQUENCE [LARGE SCALE GENOMIC DNA]</scope>
    <source>
        <strain evidence="3">h7</strain>
    </source>
</reference>
<feature type="transmembrane region" description="Helical" evidence="1">
    <location>
        <begin position="21"/>
        <end position="42"/>
    </location>
</feature>
<dbReference type="HOGENOM" id="CLU_037457_1_0_1"/>
<reference evidence="3" key="2">
    <citation type="submission" date="2015-01" db="EMBL/GenBank/DDBJ databases">
        <title>Evolutionary Origins and Diversification of the Mycorrhizal Mutualists.</title>
        <authorList>
            <consortium name="DOE Joint Genome Institute"/>
            <consortium name="Mycorrhizal Genomics Consortium"/>
            <person name="Kohler A."/>
            <person name="Kuo A."/>
            <person name="Nagy L.G."/>
            <person name="Floudas D."/>
            <person name="Copeland A."/>
            <person name="Barry K.W."/>
            <person name="Cichocki N."/>
            <person name="Veneault-Fourrey C."/>
            <person name="LaButti K."/>
            <person name="Lindquist E.A."/>
            <person name="Lipzen A."/>
            <person name="Lundell T."/>
            <person name="Morin E."/>
            <person name="Murat C."/>
            <person name="Riley R."/>
            <person name="Ohm R."/>
            <person name="Sun H."/>
            <person name="Tunlid A."/>
            <person name="Henrissat B."/>
            <person name="Grigoriev I.V."/>
            <person name="Hibbett D.S."/>
            <person name="Martin F."/>
        </authorList>
    </citation>
    <scope>NUCLEOTIDE SEQUENCE [LARGE SCALE GENOMIC DNA]</scope>
    <source>
        <strain evidence="3">h7</strain>
    </source>
</reference>